<comment type="similarity">
    <text evidence="2">Belongs to the FCHO family.</text>
</comment>
<feature type="region of interest" description="Disordered" evidence="12">
    <location>
        <begin position="325"/>
        <end position="376"/>
    </location>
</feature>
<dbReference type="InterPro" id="IPR031160">
    <property type="entry name" value="F_BAR_dom"/>
</dbReference>
<evidence type="ECO:0000256" key="11">
    <source>
        <dbReference type="PROSITE-ProRule" id="PRU01077"/>
    </source>
</evidence>
<evidence type="ECO:0000256" key="9">
    <source>
        <dbReference type="ARBA" id="ARBA00059539"/>
    </source>
</evidence>
<comment type="subunit">
    <text evidence="10">Homodimer; disulfide-linked. May form homotetramer. Interacts with AP2A1. Interacts with EPS15, EPS15R, ITSN1 and ITSN2; recruit those scaffolding proteins which in turn may interact with the adaptor protein complex AP-2 at the plasma membrane. Interacts with DAB2 (via DPF motifs); mediates LDL receptor/LDLR endocytosis.</text>
</comment>
<dbReference type="Pfam" id="PF22699">
    <property type="entry name" value="GMIP-like_FCH"/>
    <property type="match status" value="1"/>
</dbReference>
<name>A0A8C0MM19_CANLF</name>
<evidence type="ECO:0000256" key="5">
    <source>
        <dbReference type="ARBA" id="ARBA00022583"/>
    </source>
</evidence>
<dbReference type="InterPro" id="IPR028565">
    <property type="entry name" value="MHD"/>
</dbReference>
<keyword evidence="7" id="KW-0472">Membrane</keyword>
<evidence type="ECO:0000256" key="6">
    <source>
        <dbReference type="ARBA" id="ARBA00023054"/>
    </source>
</evidence>
<evidence type="ECO:0000256" key="3">
    <source>
        <dbReference type="ARBA" id="ARBA00018998"/>
    </source>
</evidence>
<dbReference type="InterPro" id="IPR027267">
    <property type="entry name" value="AH/BAR_dom_sf"/>
</dbReference>
<dbReference type="PANTHER" id="PTHR23065">
    <property type="entry name" value="PROLINE-SERINE-THREONINE PHOSPHATASE INTERACTING PROTEIN 1"/>
    <property type="match status" value="1"/>
</dbReference>
<feature type="region of interest" description="Disordered" evidence="12">
    <location>
        <begin position="1"/>
        <end position="25"/>
    </location>
</feature>
<keyword evidence="6 11" id="KW-0175">Coiled coil</keyword>
<evidence type="ECO:0000256" key="10">
    <source>
        <dbReference type="ARBA" id="ARBA00064024"/>
    </source>
</evidence>
<dbReference type="CDD" id="cd09267">
    <property type="entry name" value="FCHo2_MHD"/>
    <property type="match status" value="1"/>
</dbReference>
<evidence type="ECO:0000256" key="1">
    <source>
        <dbReference type="ARBA" id="ARBA00004283"/>
    </source>
</evidence>
<dbReference type="Gene3D" id="1.20.1270.60">
    <property type="entry name" value="Arfaptin homology (AH) domain/BAR domain"/>
    <property type="match status" value="1"/>
</dbReference>
<evidence type="ECO:0000313" key="15">
    <source>
        <dbReference type="Ensembl" id="ENSCAFP00030008926.1"/>
    </source>
</evidence>
<feature type="domain" description="F-BAR" evidence="14">
    <location>
        <begin position="90"/>
        <end position="274"/>
    </location>
</feature>
<evidence type="ECO:0000256" key="7">
    <source>
        <dbReference type="ARBA" id="ARBA00023136"/>
    </source>
</evidence>
<dbReference type="CDD" id="cd07673">
    <property type="entry name" value="F-BAR_FCHO2"/>
    <property type="match status" value="1"/>
</dbReference>
<keyword evidence="8" id="KW-0168">Coated pit</keyword>
<comment type="subcellular location">
    <subcellularLocation>
        <location evidence="1">Membrane</location>
        <location evidence="1">Clathrin-coated pit</location>
        <topology evidence="1">Peripheral membrane protein</topology>
        <orientation evidence="1">Cytoplasmic side</orientation>
    </subcellularLocation>
</comment>
<dbReference type="SUPFAM" id="SSF103657">
    <property type="entry name" value="BAR/IMD domain-like"/>
    <property type="match status" value="1"/>
</dbReference>
<dbReference type="PROSITE" id="PS51072">
    <property type="entry name" value="MHD"/>
    <property type="match status" value="1"/>
</dbReference>
<accession>A0A8C0MM19</accession>
<evidence type="ECO:0000256" key="8">
    <source>
        <dbReference type="ARBA" id="ARBA00023176"/>
    </source>
</evidence>
<dbReference type="FunFam" id="1.20.1270.60:FF:000016">
    <property type="entry name" value="FCH domain only protein 2"/>
    <property type="match status" value="1"/>
</dbReference>
<evidence type="ECO:0000259" key="13">
    <source>
        <dbReference type="PROSITE" id="PS51072"/>
    </source>
</evidence>
<dbReference type="PANTHER" id="PTHR23065:SF8">
    <property type="entry name" value="F-BAR DOMAIN ONLY PROTEIN 2"/>
    <property type="match status" value="1"/>
</dbReference>
<reference evidence="15" key="1">
    <citation type="submission" date="2019-03" db="EMBL/GenBank/DDBJ databases">
        <authorList>
            <person name="Warren W.C."/>
            <person name="Johnson G.S."/>
        </authorList>
    </citation>
    <scope>NUCLEOTIDE SEQUENCE [LARGE SCALE GENOMIC DNA]</scope>
    <source>
        <strain evidence="15">Basenji</strain>
    </source>
</reference>
<organism evidence="15 16">
    <name type="scientific">Canis lupus familiaris</name>
    <name type="common">Dog</name>
    <name type="synonym">Canis familiaris</name>
    <dbReference type="NCBI Taxonomy" id="9615"/>
    <lineage>
        <taxon>Eukaryota</taxon>
        <taxon>Metazoa</taxon>
        <taxon>Chordata</taxon>
        <taxon>Craniata</taxon>
        <taxon>Vertebrata</taxon>
        <taxon>Euteleostomi</taxon>
        <taxon>Mammalia</taxon>
        <taxon>Eutheria</taxon>
        <taxon>Laurasiatheria</taxon>
        <taxon>Carnivora</taxon>
        <taxon>Caniformia</taxon>
        <taxon>Canidae</taxon>
        <taxon>Canis</taxon>
    </lineage>
</organism>
<dbReference type="InterPro" id="IPR018808">
    <property type="entry name" value="Muniscin_C"/>
</dbReference>
<gene>
    <name evidence="15" type="primary">FCHO2</name>
</gene>
<dbReference type="FunFam" id="2.60.40.1170:FF:000005">
    <property type="entry name" value="SH3-containing GRB2-like protein 3-interacting protein 1 isoform X3"/>
    <property type="match status" value="1"/>
</dbReference>
<keyword evidence="4" id="KW-0597">Phosphoprotein</keyword>
<feature type="compositionally biased region" description="Low complexity" evidence="12">
    <location>
        <begin position="460"/>
        <end position="474"/>
    </location>
</feature>
<dbReference type="OrthoDB" id="5593455at2759"/>
<dbReference type="GO" id="GO:0005905">
    <property type="term" value="C:clathrin-coated pit"/>
    <property type="evidence" value="ECO:0007669"/>
    <property type="project" value="UniProtKB-SubCell"/>
</dbReference>
<evidence type="ECO:0000259" key="14">
    <source>
        <dbReference type="PROSITE" id="PS51741"/>
    </source>
</evidence>
<keyword evidence="5" id="KW-0254">Endocytosis</keyword>
<dbReference type="PROSITE" id="PS51741">
    <property type="entry name" value="F_BAR"/>
    <property type="match status" value="1"/>
</dbReference>
<dbReference type="GO" id="GO:0098793">
    <property type="term" value="C:presynapse"/>
    <property type="evidence" value="ECO:0007669"/>
    <property type="project" value="GOC"/>
</dbReference>
<reference evidence="15" key="2">
    <citation type="submission" date="2025-08" db="UniProtKB">
        <authorList>
            <consortium name="Ensembl"/>
        </authorList>
    </citation>
    <scope>IDENTIFICATION</scope>
</reference>
<feature type="compositionally biased region" description="Gly residues" evidence="12">
    <location>
        <begin position="1"/>
        <end position="10"/>
    </location>
</feature>
<dbReference type="Ensembl" id="ENSCAFT00030010197.1">
    <property type="protein sequence ID" value="ENSCAFP00030008926.1"/>
    <property type="gene ID" value="ENSCAFG00030005317.1"/>
</dbReference>
<feature type="region of interest" description="Disordered" evidence="12">
    <location>
        <begin position="460"/>
        <end position="534"/>
    </location>
</feature>
<dbReference type="GO" id="GO:0048488">
    <property type="term" value="P:synaptic vesicle endocytosis"/>
    <property type="evidence" value="ECO:0007669"/>
    <property type="project" value="UniProtKB-ARBA"/>
</dbReference>
<feature type="domain" description="MHD" evidence="13">
    <location>
        <begin position="587"/>
        <end position="861"/>
    </location>
</feature>
<dbReference type="Pfam" id="PF10291">
    <property type="entry name" value="muHD"/>
    <property type="match status" value="1"/>
</dbReference>
<proteinExistence type="inferred from homology"/>
<evidence type="ECO:0000256" key="12">
    <source>
        <dbReference type="SAM" id="MobiDB-lite"/>
    </source>
</evidence>
<comment type="function">
    <text evidence="9">Functions in an early step of clathrin-mediated endocytosis. Has both a membrane binding/bending activity and the ability to recruit proteins essential to the formation of functional clathrin-coated pits. Has a lipid-binding activity with a preference for membranes enriched in phosphatidylserine and phosphoinositides (Pi(4,5) biphosphate) like the plasma membrane. Its membrane-bending activity might be important for the subsequent action of clathrin and adaptors in the formation of clathrin-coated vesicles. Involved in adaptor protein complex AP-2-dependent endocytosis of the transferrin receptor, it also functions in the AP-2-independent endocytosis of the LDL receptor.</text>
</comment>
<feature type="region of interest" description="Disordered" evidence="12">
    <location>
        <begin position="414"/>
        <end position="443"/>
    </location>
</feature>
<sequence>MRPGGCGCGPASGRPAAAGEAGAPGGRARVYPAAGGRGRGAWRGGGGGGMVMARFVEDFWGEKNSGFDVLYHNMKHGQISTKELADFVRERTFAPVWDVFKTSTEKLANCHLDLVRKLQELIKEVQKYGEEQVKSHKKTKEEVAGTLEAVQTIQSITQALQKSKENYNAKCVEQERLKKEGATQREIEKAAVKSKKATDTYKLYVEKYALAKADFEQKMTETAQKFQDIEEAHLIHIKEIIESLSNAIKEIHLQIGQVHEEFINNMANTTVESLIQKFAESKGTGKERPGLIEFEECDPASAVEGIKPRKRKTFGLPGIIKKEKDAESVECPDADSLNIPDVDEEGYSIKPEANQNDTKENHFYSSSDSDSEDEEPKKYRIEIKPMHPNNSHHTMASLDELKVSIGNITLSPAISRHSPVQMNRNSSSEELTKSKPCAASNEKGTSDLLAWDPLFGPSLDSSSSASLNSSSSSARPTTPLSVGTIVPPPRPASRPKLTSGKLSGINEIPRPFSPPVTSNTSPPPAAPLARAESSSSISSSASLSAANTPTVEDDNLIGTLSEIEKQCETSQGVSRGPSPVSLGNQDTLPVAVALTESVNAYFKGADPTKCIVKITGDMTISFPSGVIKVFTSNPSPAVLCFRVKNISRLEQILPNAQLVFSDPSQCDSNTKDFWMNMQAVTVYLKKLSEQNPAASYYNVDVLKYQVSSNGIQSTPLNLATYWKCSAGTTDLRVDYKYNPEAMVAPSVLSNIQVVVPVDGGVTNMQSLPPAIWNAEQMKAFWKLSGISEKSENGGSGSLRAKFDLSEGPSKPTTLAVQFLSEGNTLSGVDIELVGTGYRLSLVKKRFATGKLGDFKFVYYLGNISIRQ</sequence>
<evidence type="ECO:0000256" key="2">
    <source>
        <dbReference type="ARBA" id="ARBA00011064"/>
    </source>
</evidence>
<feature type="compositionally biased region" description="Low complexity" evidence="12">
    <location>
        <begin position="11"/>
        <end position="25"/>
    </location>
</feature>
<evidence type="ECO:0000313" key="16">
    <source>
        <dbReference type="Proteomes" id="UP000694429"/>
    </source>
</evidence>
<protein>
    <recommendedName>
        <fullName evidence="3">F-BAR domain only protein 2</fullName>
    </recommendedName>
</protein>
<dbReference type="InterPro" id="IPR030122">
    <property type="entry name" value="FCHo2_F-BAR"/>
</dbReference>
<dbReference type="AlphaFoldDB" id="A0A8C0MM19"/>
<feature type="compositionally biased region" description="Polar residues" evidence="12">
    <location>
        <begin position="414"/>
        <end position="429"/>
    </location>
</feature>
<dbReference type="InterPro" id="IPR054713">
    <property type="entry name" value="GMIP/FCHO2-like_FCH"/>
</dbReference>
<dbReference type="Proteomes" id="UP000694429">
    <property type="component" value="Chromosome 2"/>
</dbReference>
<evidence type="ECO:0000256" key="4">
    <source>
        <dbReference type="ARBA" id="ARBA00022553"/>
    </source>
</evidence>